<evidence type="ECO:0000256" key="1">
    <source>
        <dbReference type="ARBA" id="ARBA00001974"/>
    </source>
</evidence>
<dbReference type="Gene3D" id="3.40.30.120">
    <property type="match status" value="1"/>
</dbReference>
<dbReference type="Pfam" id="PF01494">
    <property type="entry name" value="FAD_binding_3"/>
    <property type="match status" value="1"/>
</dbReference>
<accession>A0A7W7H270</accession>
<protein>
    <submittedName>
        <fullName evidence="5">2-polyprenyl-6-methoxyphenol hydroxylase-like FAD-dependent oxidoreductase</fullName>
    </submittedName>
</protein>
<dbReference type="SUPFAM" id="SSF51905">
    <property type="entry name" value="FAD/NAD(P)-binding domain"/>
    <property type="match status" value="1"/>
</dbReference>
<keyword evidence="2" id="KW-0285">Flavoprotein</keyword>
<organism evidence="5 6">
    <name type="scientific">Actinoplanes octamycinicus</name>
    <dbReference type="NCBI Taxonomy" id="135948"/>
    <lineage>
        <taxon>Bacteria</taxon>
        <taxon>Bacillati</taxon>
        <taxon>Actinomycetota</taxon>
        <taxon>Actinomycetes</taxon>
        <taxon>Micromonosporales</taxon>
        <taxon>Micromonosporaceae</taxon>
        <taxon>Actinoplanes</taxon>
    </lineage>
</organism>
<keyword evidence="6" id="KW-1185">Reference proteome</keyword>
<feature type="domain" description="FAD-binding" evidence="4">
    <location>
        <begin position="26"/>
        <end position="358"/>
    </location>
</feature>
<dbReference type="AlphaFoldDB" id="A0A7W7H270"/>
<name>A0A7W7H270_9ACTN</name>
<gene>
    <name evidence="5" type="ORF">BJY16_006085</name>
</gene>
<dbReference type="InterPro" id="IPR050641">
    <property type="entry name" value="RIFMO-like"/>
</dbReference>
<dbReference type="InterPro" id="IPR002938">
    <property type="entry name" value="FAD-bd"/>
</dbReference>
<reference evidence="5 6" key="1">
    <citation type="submission" date="2020-08" db="EMBL/GenBank/DDBJ databases">
        <title>Sequencing the genomes of 1000 actinobacteria strains.</title>
        <authorList>
            <person name="Klenk H.-P."/>
        </authorList>
    </citation>
    <scope>NUCLEOTIDE SEQUENCE [LARGE SCALE GENOMIC DNA]</scope>
    <source>
        <strain evidence="5 6">DSM 45809</strain>
    </source>
</reference>
<dbReference type="RefSeq" id="WP_185042969.1">
    <property type="nucleotide sequence ID" value="NZ_BAABFG010000005.1"/>
</dbReference>
<comment type="caution">
    <text evidence="5">The sequence shown here is derived from an EMBL/GenBank/DDBJ whole genome shotgun (WGS) entry which is preliminary data.</text>
</comment>
<dbReference type="Gene3D" id="3.50.50.60">
    <property type="entry name" value="FAD/NAD(P)-binding domain"/>
    <property type="match status" value="1"/>
</dbReference>
<keyword evidence="3" id="KW-0274">FAD</keyword>
<sequence>MNSSPVTADAAGQDLTADAPGSRTDFDVIIAGCGPAGAMLAAELRLHDVRVLVVERDTEPVSYVRIVGLHIRSLELLAMRGLLDRVRAHGRQRPAASYFAAIDKPAPAGLDSAHAYLLGIPQPVLVQLLEDHAVAQGAKVRRGAAVTGFAQDDAGVTVTLAGGERLRASYLVGCDGARSIVRKTLGVGFPGEPARNETLMGELQVGVAPDVVAARVAEVAADDRRFSVRPVGPGGYQVIIPVAGVSDRTVPPTLEDFRRELRAVAGTDFGVHSPRWLSRFGDATRLAERYRIARVLLAGDAAHIHPPIGGQGLNLGVQDAVNLGWKLAAQVRGWAPATLLDTYHAERHPVAADVLDNTRAQVALSSTEPGARAVRRLLIELMNFDDVNRHLLEKITAIGVRYDFGPGPDLLGRRLPDVAVQQGLLYDRMHRGRGLLLDRTERLSVGGWADRVDHVADPAAALDVPGVLLRPDGHVAWVGDDQRDLDGQLGRWFGKPTS</sequence>
<comment type="cofactor">
    <cofactor evidence="1">
        <name>FAD</name>
        <dbReference type="ChEBI" id="CHEBI:57692"/>
    </cofactor>
</comment>
<evidence type="ECO:0000256" key="3">
    <source>
        <dbReference type="ARBA" id="ARBA00022827"/>
    </source>
</evidence>
<dbReference type="Proteomes" id="UP000546162">
    <property type="component" value="Unassembled WGS sequence"/>
</dbReference>
<dbReference type="PANTHER" id="PTHR43004:SF19">
    <property type="entry name" value="BINDING MONOOXYGENASE, PUTATIVE (JCVI)-RELATED"/>
    <property type="match status" value="1"/>
</dbReference>
<dbReference type="PANTHER" id="PTHR43004">
    <property type="entry name" value="TRK SYSTEM POTASSIUM UPTAKE PROTEIN"/>
    <property type="match status" value="1"/>
</dbReference>
<dbReference type="InterPro" id="IPR036188">
    <property type="entry name" value="FAD/NAD-bd_sf"/>
</dbReference>
<dbReference type="EMBL" id="JACHNB010000001">
    <property type="protein sequence ID" value="MBB4742626.1"/>
    <property type="molecule type" value="Genomic_DNA"/>
</dbReference>
<proteinExistence type="predicted"/>
<dbReference type="Pfam" id="PF21274">
    <property type="entry name" value="Rng_hyd_C"/>
    <property type="match status" value="1"/>
</dbReference>
<evidence type="ECO:0000313" key="5">
    <source>
        <dbReference type="EMBL" id="MBB4742626.1"/>
    </source>
</evidence>
<dbReference type="GO" id="GO:0016709">
    <property type="term" value="F:oxidoreductase activity, acting on paired donors, with incorporation or reduction of molecular oxygen, NAD(P)H as one donor, and incorporation of one atom of oxygen"/>
    <property type="evidence" value="ECO:0007669"/>
    <property type="project" value="UniProtKB-ARBA"/>
</dbReference>
<dbReference type="Gene3D" id="3.30.70.2450">
    <property type="match status" value="1"/>
</dbReference>
<evidence type="ECO:0000313" key="6">
    <source>
        <dbReference type="Proteomes" id="UP000546162"/>
    </source>
</evidence>
<evidence type="ECO:0000259" key="4">
    <source>
        <dbReference type="Pfam" id="PF01494"/>
    </source>
</evidence>
<dbReference type="GO" id="GO:0071949">
    <property type="term" value="F:FAD binding"/>
    <property type="evidence" value="ECO:0007669"/>
    <property type="project" value="InterPro"/>
</dbReference>
<dbReference type="PRINTS" id="PR00420">
    <property type="entry name" value="RNGMNOXGNASE"/>
</dbReference>
<evidence type="ECO:0000256" key="2">
    <source>
        <dbReference type="ARBA" id="ARBA00022630"/>
    </source>
</evidence>